<dbReference type="NCBIfam" id="TIGR00113">
    <property type="entry name" value="queA"/>
    <property type="match status" value="1"/>
</dbReference>
<dbReference type="UniPathway" id="UPA00392"/>
<dbReference type="InterPro" id="IPR042119">
    <property type="entry name" value="QueA_dom2"/>
</dbReference>
<comment type="subcellular location">
    <subcellularLocation>
        <location evidence="5">Cytoplasm</location>
    </subcellularLocation>
</comment>
<keyword evidence="3 5" id="KW-0949">S-adenosyl-L-methionine</keyword>
<protein>
    <recommendedName>
        <fullName evidence="5">S-adenosylmethionine:tRNA ribosyltransferase-isomerase</fullName>
        <ecNumber evidence="5">2.4.99.17</ecNumber>
    </recommendedName>
    <alternativeName>
        <fullName evidence="5">Queuosine biosynthesis protein QueA</fullName>
    </alternativeName>
</protein>
<dbReference type="HAMAP" id="MF_00113">
    <property type="entry name" value="QueA"/>
    <property type="match status" value="1"/>
</dbReference>
<name>A0A2Z6B1S5_9BACT</name>
<comment type="similarity">
    <text evidence="5">Belongs to the QueA family.</text>
</comment>
<dbReference type="OrthoDB" id="9805933at2"/>
<sequence>MVTVNEQDYLLKSYRYELPEESIAQSPAQKRDLSKLLVVNRESGELEISTFAKLADLIPDNALLVANNSKVLPARIYGSKETGGKVEFLLLTPLPLLMETAETQGDWSSAEVEGLLRASKPPKTGQNIVFSDQFRLEVITRGDFGKSRVRLYWQGELAGLFCELGHYPLPPYIKRPDTAEDAKRYQTIYAEDDKLGSVAAPTAGLHFTPEVRQSLAERGIEWAEVTLYVGYGTFSPVREADIRNHSMHKEYIEISADTALAVANAKAQGRPVLAVGTTSVRTLEGAYAAVGDIAPYAGWTEIYITPGYEFKVADKLLTNFHLPESSLLIMVSALIGREATLSAYKTALENDFRFFSYGDAMLIL</sequence>
<keyword evidence="7" id="KW-1185">Reference proteome</keyword>
<evidence type="ECO:0000256" key="4">
    <source>
        <dbReference type="ARBA" id="ARBA00022785"/>
    </source>
</evidence>
<evidence type="ECO:0000313" key="7">
    <source>
        <dbReference type="Proteomes" id="UP000269883"/>
    </source>
</evidence>
<dbReference type="GO" id="GO:0008616">
    <property type="term" value="P:tRNA queuosine(34) biosynthetic process"/>
    <property type="evidence" value="ECO:0007669"/>
    <property type="project" value="UniProtKB-UniRule"/>
</dbReference>
<dbReference type="SUPFAM" id="SSF111337">
    <property type="entry name" value="QueA-like"/>
    <property type="match status" value="1"/>
</dbReference>
<dbReference type="PANTHER" id="PTHR30307:SF0">
    <property type="entry name" value="S-ADENOSYLMETHIONINE:TRNA RIBOSYLTRANSFERASE-ISOMERASE"/>
    <property type="match status" value="1"/>
</dbReference>
<gene>
    <name evidence="5" type="primary">queA</name>
    <name evidence="6" type="ORF">DFE_2664</name>
</gene>
<comment type="subunit">
    <text evidence="5">Monomer.</text>
</comment>
<keyword evidence="6" id="KW-0413">Isomerase</keyword>
<dbReference type="PANTHER" id="PTHR30307">
    <property type="entry name" value="S-ADENOSYLMETHIONINE:TRNA RIBOSYLTRANSFERASE-ISOMERASE"/>
    <property type="match status" value="1"/>
</dbReference>
<evidence type="ECO:0000256" key="2">
    <source>
        <dbReference type="ARBA" id="ARBA00022679"/>
    </source>
</evidence>
<dbReference type="GO" id="GO:0051075">
    <property type="term" value="F:S-adenosylmethionine:tRNA ribosyltransferase-isomerase activity"/>
    <property type="evidence" value="ECO:0007669"/>
    <property type="project" value="UniProtKB-EC"/>
</dbReference>
<dbReference type="AlphaFoldDB" id="A0A2Z6B1S5"/>
<dbReference type="NCBIfam" id="NF001140">
    <property type="entry name" value="PRK00147.1"/>
    <property type="match status" value="1"/>
</dbReference>
<dbReference type="EC" id="2.4.99.17" evidence="5"/>
<dbReference type="EMBL" id="AP017378">
    <property type="protein sequence ID" value="BBD09390.1"/>
    <property type="molecule type" value="Genomic_DNA"/>
</dbReference>
<dbReference type="Pfam" id="PF02547">
    <property type="entry name" value="Queuosine_synth"/>
    <property type="match status" value="1"/>
</dbReference>
<comment type="function">
    <text evidence="5">Transfers and isomerizes the ribose moiety from AdoMet to the 7-aminomethyl group of 7-deazaguanine (preQ1-tRNA) to give epoxyqueuosine (oQ-tRNA).</text>
</comment>
<keyword evidence="2 5" id="KW-0808">Transferase</keyword>
<evidence type="ECO:0000313" key="6">
    <source>
        <dbReference type="EMBL" id="BBD09390.1"/>
    </source>
</evidence>
<dbReference type="Gene3D" id="3.40.1780.10">
    <property type="entry name" value="QueA-like"/>
    <property type="match status" value="1"/>
</dbReference>
<keyword evidence="4 5" id="KW-0671">Queuosine biosynthesis</keyword>
<keyword evidence="1 5" id="KW-0963">Cytoplasm</keyword>
<dbReference type="InterPro" id="IPR003699">
    <property type="entry name" value="QueA"/>
</dbReference>
<evidence type="ECO:0000256" key="3">
    <source>
        <dbReference type="ARBA" id="ARBA00022691"/>
    </source>
</evidence>
<organism evidence="6 7">
    <name type="scientific">Desulfovibrio ferrophilus</name>
    <dbReference type="NCBI Taxonomy" id="241368"/>
    <lineage>
        <taxon>Bacteria</taxon>
        <taxon>Pseudomonadati</taxon>
        <taxon>Thermodesulfobacteriota</taxon>
        <taxon>Desulfovibrionia</taxon>
        <taxon>Desulfovibrionales</taxon>
        <taxon>Desulfovibrionaceae</taxon>
        <taxon>Desulfovibrio</taxon>
    </lineage>
</organism>
<dbReference type="Proteomes" id="UP000269883">
    <property type="component" value="Chromosome"/>
</dbReference>
<dbReference type="KEGG" id="dfl:DFE_2664"/>
<dbReference type="GO" id="GO:0005737">
    <property type="term" value="C:cytoplasm"/>
    <property type="evidence" value="ECO:0007669"/>
    <property type="project" value="UniProtKB-SubCell"/>
</dbReference>
<comment type="catalytic activity">
    <reaction evidence="5">
        <text>7-aminomethyl-7-carbaguanosine(34) in tRNA + S-adenosyl-L-methionine = epoxyqueuosine(34) in tRNA + adenine + L-methionine + 2 H(+)</text>
        <dbReference type="Rhea" id="RHEA:32155"/>
        <dbReference type="Rhea" id="RHEA-COMP:10342"/>
        <dbReference type="Rhea" id="RHEA-COMP:18582"/>
        <dbReference type="ChEBI" id="CHEBI:15378"/>
        <dbReference type="ChEBI" id="CHEBI:16708"/>
        <dbReference type="ChEBI" id="CHEBI:57844"/>
        <dbReference type="ChEBI" id="CHEBI:59789"/>
        <dbReference type="ChEBI" id="CHEBI:82833"/>
        <dbReference type="ChEBI" id="CHEBI:194443"/>
        <dbReference type="EC" id="2.4.99.17"/>
    </reaction>
</comment>
<reference evidence="6 7" key="1">
    <citation type="journal article" date="2018" name="Sci. Adv.">
        <title>Multi-heme cytochromes provide a pathway for survival in energy-limited environments.</title>
        <authorList>
            <person name="Deng X."/>
            <person name="Dohmae N."/>
            <person name="Nealson K.H."/>
            <person name="Hashimoto K."/>
            <person name="Okamoto A."/>
        </authorList>
    </citation>
    <scope>NUCLEOTIDE SEQUENCE [LARGE SCALE GENOMIC DNA]</scope>
    <source>
        <strain evidence="6 7">IS5</strain>
    </source>
</reference>
<proteinExistence type="inferred from homology"/>
<evidence type="ECO:0000256" key="5">
    <source>
        <dbReference type="HAMAP-Rule" id="MF_00113"/>
    </source>
</evidence>
<dbReference type="InterPro" id="IPR042118">
    <property type="entry name" value="QueA_dom1"/>
</dbReference>
<accession>A0A2Z6B1S5</accession>
<dbReference type="Gene3D" id="2.40.10.240">
    <property type="entry name" value="QueA-like"/>
    <property type="match status" value="1"/>
</dbReference>
<dbReference type="InterPro" id="IPR036100">
    <property type="entry name" value="QueA_sf"/>
</dbReference>
<comment type="pathway">
    <text evidence="5">tRNA modification; tRNA-queuosine biosynthesis.</text>
</comment>
<dbReference type="RefSeq" id="WP_126380311.1">
    <property type="nucleotide sequence ID" value="NZ_AP017378.1"/>
</dbReference>
<evidence type="ECO:0000256" key="1">
    <source>
        <dbReference type="ARBA" id="ARBA00022490"/>
    </source>
</evidence>